<name>A0A2C5Z9F4_FUSNP</name>
<keyword evidence="1" id="KW-0812">Transmembrane</keyword>
<organism evidence="2 3">
    <name type="scientific">Fusobacterium nucleatum subsp. polymorphum</name>
    <name type="common">Fusobacterium polymorphum</name>
    <dbReference type="NCBI Taxonomy" id="76857"/>
    <lineage>
        <taxon>Bacteria</taxon>
        <taxon>Fusobacteriati</taxon>
        <taxon>Fusobacteriota</taxon>
        <taxon>Fusobacteriia</taxon>
        <taxon>Fusobacteriales</taxon>
        <taxon>Fusobacteriaceae</taxon>
        <taxon>Fusobacterium</taxon>
    </lineage>
</organism>
<reference evidence="2 3" key="1">
    <citation type="submission" date="2017-06" db="EMBL/GenBank/DDBJ databases">
        <title>Draft genome sequence of Fusobacterium nucleatum subsp. polymorphum KCOM 1002 (=ChDC F175).</title>
        <authorList>
            <person name="Kook J.-K."/>
            <person name="Park S.-N."/>
            <person name="Lim Y.K."/>
            <person name="Roh H."/>
        </authorList>
    </citation>
    <scope>NUCLEOTIDE SEQUENCE [LARGE SCALE GENOMIC DNA]</scope>
    <source>
        <strain evidence="3">KCOM 1002 (ChDC F175)</strain>
    </source>
</reference>
<accession>A0A2C5Z9F4</accession>
<sequence>MLNIYKINSYIVSKISKKSPTDIFTSYKEQKNILEEIYKKDFDGTYFSRSYCQYLCQKKIHKQNYWFLNFLSFFIIKFLIIFFKFFPKKIIKKEKINVIYFGIEKTIPKKFFRYKMKKFENHFFLTEEDIKYFKIDILKKSKRQYYFALKILLKIAIYRYNIEKYSPRIFLVTSEYSWTSSILTEFCEKNKIIHINYMHGDKVYYIRDSFFKFHRCYIWDKHYEKIFCELKAFEKQFEIVDYSTFIPEIKIEEKKYNTYYLQADETTEDINKIIKILKDLELKTGYIGKIRCHPVYTSQRIKKVIPIEMLDLEKNIYYSIGMSNYIISKTSTVLYEAYIMGSNSIVIDDVTQDKKNYDCLKALKWISIFKPHQRLSKIIE</sequence>
<keyword evidence="1" id="KW-1133">Transmembrane helix</keyword>
<dbReference type="SUPFAM" id="SSF53756">
    <property type="entry name" value="UDP-Glycosyltransferase/glycogen phosphorylase"/>
    <property type="match status" value="1"/>
</dbReference>
<evidence type="ECO:0000313" key="3">
    <source>
        <dbReference type="Proteomes" id="UP000225199"/>
    </source>
</evidence>
<feature type="transmembrane region" description="Helical" evidence="1">
    <location>
        <begin position="65"/>
        <end position="86"/>
    </location>
</feature>
<dbReference type="RefSeq" id="WP_098978184.1">
    <property type="nucleotide sequence ID" value="NZ_NIRJ01000001.1"/>
</dbReference>
<gene>
    <name evidence="2" type="ORF">CA840_00970</name>
</gene>
<dbReference type="EMBL" id="NIRJ01000001">
    <property type="protein sequence ID" value="PHH96069.1"/>
    <property type="molecule type" value="Genomic_DNA"/>
</dbReference>
<evidence type="ECO:0000313" key="2">
    <source>
        <dbReference type="EMBL" id="PHH96069.1"/>
    </source>
</evidence>
<dbReference type="AlphaFoldDB" id="A0A2C5Z9F4"/>
<evidence type="ECO:0000256" key="1">
    <source>
        <dbReference type="SAM" id="Phobius"/>
    </source>
</evidence>
<protein>
    <submittedName>
        <fullName evidence="2">Uncharacterized protein</fullName>
    </submittedName>
</protein>
<dbReference type="Proteomes" id="UP000225199">
    <property type="component" value="Unassembled WGS sequence"/>
</dbReference>
<keyword evidence="1" id="KW-0472">Membrane</keyword>
<comment type="caution">
    <text evidence="2">The sequence shown here is derived from an EMBL/GenBank/DDBJ whole genome shotgun (WGS) entry which is preliminary data.</text>
</comment>
<proteinExistence type="predicted"/>